<dbReference type="NCBIfam" id="TIGR01409">
    <property type="entry name" value="TAT_signal_seq"/>
    <property type="match status" value="1"/>
</dbReference>
<reference evidence="2 3" key="1">
    <citation type="journal article" date="2010" name="J. Bacteriol.">
        <title>Complete genome sequence of the aerobic facultative methanotroph Methylocella silvestris BL2.</title>
        <authorList>
            <person name="Chen Y."/>
            <person name="Crombie A."/>
            <person name="Rahman M.T."/>
            <person name="Dedysh S.N."/>
            <person name="Liesack W."/>
            <person name="Stott M.B."/>
            <person name="Alam M."/>
            <person name="Theisen A.R."/>
            <person name="Murrell J.C."/>
            <person name="Dunfield P.F."/>
        </authorList>
    </citation>
    <scope>NUCLEOTIDE SEQUENCE [LARGE SCALE GENOMIC DNA]</scope>
    <source>
        <strain evidence="3">DSM 15510 / CIP 108128 / LMG 27833 / NCIMB 13906 / BL2</strain>
    </source>
</reference>
<dbReference type="OrthoDB" id="9767994at2"/>
<organism evidence="2 3">
    <name type="scientific">Methylocella silvestris (strain DSM 15510 / CIP 108128 / LMG 27833 / NCIMB 13906 / BL2)</name>
    <dbReference type="NCBI Taxonomy" id="395965"/>
    <lineage>
        <taxon>Bacteria</taxon>
        <taxon>Pseudomonadati</taxon>
        <taxon>Pseudomonadota</taxon>
        <taxon>Alphaproteobacteria</taxon>
        <taxon>Hyphomicrobiales</taxon>
        <taxon>Beijerinckiaceae</taxon>
        <taxon>Methylocella</taxon>
    </lineage>
</organism>
<dbReference type="InterPro" id="IPR008274">
    <property type="entry name" value="AldOxase/xan_DH_MoCoBD1"/>
</dbReference>
<feature type="domain" description="Aldehyde oxidase/xanthine dehydrogenase a/b hammerhead" evidence="1">
    <location>
        <begin position="223"/>
        <end position="301"/>
    </location>
</feature>
<dbReference type="InterPro" id="IPR037165">
    <property type="entry name" value="AldOxase/xan_DH_Mopterin-bd_sf"/>
</dbReference>
<dbReference type="STRING" id="395965.Msil_2460"/>
<keyword evidence="3" id="KW-1185">Reference proteome</keyword>
<dbReference type="InterPro" id="IPR019546">
    <property type="entry name" value="TAT_signal_bac_arc"/>
</dbReference>
<dbReference type="InterPro" id="IPR046867">
    <property type="entry name" value="AldOxase/xan_DH_MoCoBD2"/>
</dbReference>
<evidence type="ECO:0000313" key="3">
    <source>
        <dbReference type="Proteomes" id="UP000002257"/>
    </source>
</evidence>
<evidence type="ECO:0000313" key="2">
    <source>
        <dbReference type="EMBL" id="ACK51389.1"/>
    </source>
</evidence>
<dbReference type="eggNOG" id="COG1529">
    <property type="taxonomic scope" value="Bacteria"/>
</dbReference>
<gene>
    <name evidence="2" type="ordered locus">Msil_2460</name>
</gene>
<dbReference type="Pfam" id="PF20256">
    <property type="entry name" value="MoCoBD_2"/>
    <property type="match status" value="2"/>
</dbReference>
<dbReference type="EMBL" id="CP001280">
    <property type="protein sequence ID" value="ACK51389.1"/>
    <property type="molecule type" value="Genomic_DNA"/>
</dbReference>
<dbReference type="PANTHER" id="PTHR47495">
    <property type="entry name" value="ALDEHYDE DEHYDROGENASE"/>
    <property type="match status" value="1"/>
</dbReference>
<dbReference type="AlphaFoldDB" id="B8EKL9"/>
<dbReference type="PROSITE" id="PS51318">
    <property type="entry name" value="TAT"/>
    <property type="match status" value="1"/>
</dbReference>
<dbReference type="InterPro" id="IPR012368">
    <property type="entry name" value="OxRdtase_Mopterin-bd_su_IorB"/>
</dbReference>
<dbReference type="PANTHER" id="PTHR47495:SF2">
    <property type="entry name" value="ALDEHYDE DEHYDROGENASE"/>
    <property type="match status" value="1"/>
</dbReference>
<dbReference type="Gene3D" id="3.30.365.10">
    <property type="entry name" value="Aldehyde oxidase/xanthine dehydrogenase, molybdopterin binding domain"/>
    <property type="match status" value="4"/>
</dbReference>
<dbReference type="Proteomes" id="UP000002257">
    <property type="component" value="Chromosome"/>
</dbReference>
<accession>B8EKL9</accession>
<dbReference type="RefSeq" id="WP_012591458.1">
    <property type="nucleotide sequence ID" value="NC_011666.1"/>
</dbReference>
<dbReference type="GO" id="GO:0016491">
    <property type="term" value="F:oxidoreductase activity"/>
    <property type="evidence" value="ECO:0007669"/>
    <property type="project" value="InterPro"/>
</dbReference>
<evidence type="ECO:0000259" key="1">
    <source>
        <dbReference type="SMART" id="SM01008"/>
    </source>
</evidence>
<name>B8EKL9_METSB</name>
<dbReference type="Gene3D" id="3.90.1170.50">
    <property type="entry name" value="Aldehyde oxidase/xanthine dehydrogenase, a/b hammerhead"/>
    <property type="match status" value="1"/>
</dbReference>
<dbReference type="KEGG" id="msl:Msil_2460"/>
<dbReference type="HOGENOM" id="CLU_013917_0_1_5"/>
<dbReference type="InterPro" id="IPR052516">
    <property type="entry name" value="N-heterocyclic_Hydroxylase"/>
</dbReference>
<protein>
    <submittedName>
        <fullName evidence="2">Aldehyde oxidase and xanthine dehydrogenase molybdopterin binding</fullName>
    </submittedName>
</protein>
<dbReference type="InterPro" id="IPR006311">
    <property type="entry name" value="TAT_signal"/>
</dbReference>
<proteinExistence type="predicted"/>
<dbReference type="SMART" id="SM01008">
    <property type="entry name" value="Ald_Xan_dh_C"/>
    <property type="match status" value="1"/>
</dbReference>
<dbReference type="Pfam" id="PF02738">
    <property type="entry name" value="MoCoBD_1"/>
    <property type="match status" value="1"/>
</dbReference>
<sequence length="731" mass="76879">MFLDIESSGASSASPAAPSRRQFIKVSAAAGGGLLLGFHLPGAALADAAKTGAFAGFAPNAFVRIGRDGKVGIIVAQVEMGQGTFTSMPMLVAEELEVGLDQISVEQAPPDDKLYANPLLGFQVTGGSTSVRALWKPLLTTGAVARTLLIKAAAEEWKVDPSTLHADKGEVIDKASGRKLAYGALADKAATYPVPDQVPLKDPKDFKLVGTPAKRVDTHLKINGSAKYGIDVILPGMKFADVAACPIFGGKLKSVNDEKAKAVRGVRQIVKLDNAVAVVADHYGAAKKGLAALEIEWDDGPNAQFSQDELIAQMKQAATVDGAVGEKAGDSARAIAGAARKFTAVYEQPFLAHAALEPQNCTVDARKDGCDIWTGTQVITRAQAVSAKVLGLPIEKVQVHNHLIGGGFGRRLDVDAIAQAVAIAKQVEGPVKVIWSREEDIQHDVYRPYYYDVLSAGLDDKGGVAGFSHRVVGSSILARWAPPLFKNGLDSDAVEGASGPYSFDNLLVDYVRHEPPAGMTTGWWRGVGSTHNSFMVEGFVDELAAAAKKDPVEFRRALLGKAPRAKAVLDLAAEKAGWGSPLPAGSGRGVSVILAFGSYLAQVAEVSVARDGTVQVTRIVSAFDCGRQVNPNTLKAQIEGGQIFGITAALYGGITIKDGRVEQTNFDSYQLLRINEAPKMETYFIESTEPPGGAGEPGTAGIAPAVVNAIFAATGKRLRKLPIDANALKSA</sequence>
<dbReference type="InterPro" id="IPR000674">
    <property type="entry name" value="Ald_Oxase/Xan_DH_a/b"/>
</dbReference>
<dbReference type="SUPFAM" id="SSF56003">
    <property type="entry name" value="Molybdenum cofactor-binding domain"/>
    <property type="match status" value="2"/>
</dbReference>
<dbReference type="PIRSF" id="PIRSF036389">
    <property type="entry name" value="IOR_B"/>
    <property type="match status" value="1"/>
</dbReference>